<feature type="region of interest" description="Disordered" evidence="13">
    <location>
        <begin position="472"/>
        <end position="516"/>
    </location>
</feature>
<evidence type="ECO:0000256" key="2">
    <source>
        <dbReference type="ARBA" id="ARBA00004173"/>
    </source>
</evidence>
<dbReference type="InterPro" id="IPR056519">
    <property type="entry name" value="KANSL3_1st"/>
</dbReference>
<dbReference type="SUPFAM" id="SSF53474">
    <property type="entry name" value="alpha/beta-Hydrolases"/>
    <property type="match status" value="1"/>
</dbReference>
<accession>A0A668APL8</accession>
<dbReference type="Pfam" id="PF23154">
    <property type="entry name" value="KANSL3_1st"/>
    <property type="match status" value="1"/>
</dbReference>
<keyword evidence="4" id="KW-0963">Cytoplasm</keyword>
<evidence type="ECO:0000256" key="11">
    <source>
        <dbReference type="ARBA" id="ARBA00077273"/>
    </source>
</evidence>
<evidence type="ECO:0000313" key="16">
    <source>
        <dbReference type="Ensembl" id="ENSMMDP00005055427.1"/>
    </source>
</evidence>
<reference evidence="16" key="3">
    <citation type="submission" date="2025-09" db="UniProtKB">
        <authorList>
            <consortium name="Ensembl"/>
        </authorList>
    </citation>
    <scope>IDENTIFICATION</scope>
</reference>
<evidence type="ECO:0000256" key="10">
    <source>
        <dbReference type="ARBA" id="ARBA00068104"/>
    </source>
</evidence>
<dbReference type="GO" id="GO:0044545">
    <property type="term" value="C:NSL complex"/>
    <property type="evidence" value="ECO:0007669"/>
    <property type="project" value="TreeGrafter"/>
</dbReference>
<keyword evidence="6" id="KW-0156">Chromatin regulator</keyword>
<dbReference type="PANTHER" id="PTHR13136">
    <property type="entry name" value="TESTIS DEVELOPMENT PROTEIN PRTD"/>
    <property type="match status" value="1"/>
</dbReference>
<evidence type="ECO:0000256" key="9">
    <source>
        <dbReference type="ARBA" id="ARBA00023242"/>
    </source>
</evidence>
<dbReference type="InterPro" id="IPR029058">
    <property type="entry name" value="AB_hydrolase_fold"/>
</dbReference>
<evidence type="ECO:0000256" key="12">
    <source>
        <dbReference type="ARBA" id="ARBA00079519"/>
    </source>
</evidence>
<evidence type="ECO:0000256" key="5">
    <source>
        <dbReference type="ARBA" id="ARBA00022701"/>
    </source>
</evidence>
<dbReference type="GO" id="GO:0005874">
    <property type="term" value="C:microtubule"/>
    <property type="evidence" value="ECO:0007669"/>
    <property type="project" value="UniProtKB-KW"/>
</dbReference>
<evidence type="ECO:0000256" key="8">
    <source>
        <dbReference type="ARBA" id="ARBA00023212"/>
    </source>
</evidence>
<gene>
    <name evidence="16" type="primary">KANSL3</name>
    <name evidence="16" type="synonym">kansl3</name>
</gene>
<keyword evidence="7" id="KW-0496">Mitochondrion</keyword>
<evidence type="ECO:0000259" key="14">
    <source>
        <dbReference type="Pfam" id="PF20408"/>
    </source>
</evidence>
<feature type="domain" description="KANSL3 helical" evidence="15">
    <location>
        <begin position="94"/>
        <end position="234"/>
    </location>
</feature>
<evidence type="ECO:0000256" key="6">
    <source>
        <dbReference type="ARBA" id="ARBA00022853"/>
    </source>
</evidence>
<keyword evidence="9" id="KW-0539">Nucleus</keyword>
<dbReference type="GO" id="GO:0006325">
    <property type="term" value="P:chromatin organization"/>
    <property type="evidence" value="ECO:0007669"/>
    <property type="project" value="UniProtKB-KW"/>
</dbReference>
<dbReference type="Ensembl" id="ENSMMDT00005056483.1">
    <property type="protein sequence ID" value="ENSMMDP00005055427.1"/>
    <property type="gene ID" value="ENSMMDG00005024794.1"/>
</dbReference>
<evidence type="ECO:0000256" key="4">
    <source>
        <dbReference type="ARBA" id="ARBA00022490"/>
    </source>
</evidence>
<dbReference type="AlphaFoldDB" id="A0A668APL8"/>
<feature type="domain" description="KANL3/Tex30 alpha/beta hydrolase-like" evidence="14">
    <location>
        <begin position="325"/>
        <end position="453"/>
    </location>
</feature>
<name>A0A668APL8_9TELE</name>
<dbReference type="PANTHER" id="PTHR13136:SF16">
    <property type="entry name" value="KAT8 REGULATORY NSL COMPLEX SUBUNIT 3"/>
    <property type="match status" value="1"/>
</dbReference>
<dbReference type="Gene3D" id="3.40.50.1820">
    <property type="entry name" value="alpha/beta hydrolase"/>
    <property type="match status" value="1"/>
</dbReference>
<feature type="compositionally biased region" description="Basic and acidic residues" evidence="13">
    <location>
        <begin position="472"/>
        <end position="505"/>
    </location>
</feature>
<dbReference type="InterPro" id="IPR046879">
    <property type="entry name" value="KANL3/Tex30_Abhydrolase"/>
</dbReference>
<evidence type="ECO:0000256" key="13">
    <source>
        <dbReference type="SAM" id="MobiDB-lite"/>
    </source>
</evidence>
<keyword evidence="8" id="KW-0206">Cytoskeleton</keyword>
<evidence type="ECO:0000256" key="3">
    <source>
        <dbReference type="ARBA" id="ARBA00004647"/>
    </source>
</evidence>
<dbReference type="GO" id="GO:0005634">
    <property type="term" value="C:nucleus"/>
    <property type="evidence" value="ECO:0007669"/>
    <property type="project" value="UniProtKB-SubCell"/>
</dbReference>
<evidence type="ECO:0000259" key="15">
    <source>
        <dbReference type="Pfam" id="PF23154"/>
    </source>
</evidence>
<proteinExistence type="predicted"/>
<organism evidence="16 17">
    <name type="scientific">Myripristis murdjan</name>
    <name type="common">pinecone soldierfish</name>
    <dbReference type="NCBI Taxonomy" id="586833"/>
    <lineage>
        <taxon>Eukaryota</taxon>
        <taxon>Metazoa</taxon>
        <taxon>Chordata</taxon>
        <taxon>Craniata</taxon>
        <taxon>Vertebrata</taxon>
        <taxon>Euteleostomi</taxon>
        <taxon>Actinopterygii</taxon>
        <taxon>Neopterygii</taxon>
        <taxon>Teleostei</taxon>
        <taxon>Neoteleostei</taxon>
        <taxon>Acanthomorphata</taxon>
        <taxon>Holocentriformes</taxon>
        <taxon>Holocentridae</taxon>
        <taxon>Myripristis</taxon>
    </lineage>
</organism>
<sequence>MHRSGDKDFQTSARKMGTSLLFQLSAHERELDLVFLDHSYAKPWNAHPDASSARPTRTLFVTPRRQPDASESDPLIDVETVTPTPVPLYDNHKALSVMKECERHVLFARTVAESPPPPDDWEEHLNKTGWSVAQNKLFNKVLKALQAERLARLANENACNEPVLRRIAVDKCARKVRHALASVNWDTKLTQWLHTTMIESLSLAMLAAYLDVLQTLKSKLPSLIDRMLLTSSAKTGAPSTEALSLLLKRPWDPAVGVLSHNKPSKLPGSPLILIAPSGPTNPALSTSRRMRFWQSQLSCLGKVIPVNSHVNSGANVGITQCLEHMLGTVRAKVMEVHSHFPHKPIVLVGWNVGALIACHVSLMEYLTAVVCLGFPLLTVNGPRGDVDDPLLDMKTPVLFVVGQNALQCSIETMEEFREKLRADNSMVVVGGADDNLRINSMKMKTEGLTQTMVDRCIQDEIADFLSGVLTRAEGHGHGSGEMRDLDTEKKKRPRRELPFDMERGRPSSPALRVPISPSGSEVRQVAFPCIQMLKTQFAAFMKQNMLVRKNLPPGTPPCVFVPVSSDQMEGLDRDELRPHGKRRQTPSPTMSKASKRAKIKVTIVSQGESAGGAISPAAQEGSAMDLGLAVLCTTLLRAVLFWRWRSLSHTLLCTCIKWSLYLLCFPQAVGGKPQGQVLSSIGTSNSSSSSTLLRAVPVVSTGGVAKTTAIHQLLTNGGLAKLASSLPGLAHITNQSAGMSRTAKTRRPLCQSPSPDCFCMPGLST</sequence>
<dbReference type="Proteomes" id="UP000472263">
    <property type="component" value="Chromosome 9"/>
</dbReference>
<dbReference type="FunFam" id="3.40.50.1820:FF:000032">
    <property type="entry name" value="KAT8 regulatory NSL complex subunit 3 isoform X2"/>
    <property type="match status" value="1"/>
</dbReference>
<keyword evidence="17" id="KW-1185">Reference proteome</keyword>
<evidence type="ECO:0000256" key="1">
    <source>
        <dbReference type="ARBA" id="ARBA00004123"/>
    </source>
</evidence>
<evidence type="ECO:0000313" key="17">
    <source>
        <dbReference type="Proteomes" id="UP000472263"/>
    </source>
</evidence>
<dbReference type="InterPro" id="IPR026555">
    <property type="entry name" value="NSL3/Tex30"/>
</dbReference>
<keyword evidence="5" id="KW-0493">Microtubule</keyword>
<protein>
    <recommendedName>
        <fullName evidence="10">KAT8 regulatory NSL complex subunit 3</fullName>
    </recommendedName>
    <alternativeName>
        <fullName evidence="11">NSL complex protein NSL3</fullName>
    </alternativeName>
    <alternativeName>
        <fullName evidence="12">Non-specific lethal 3 homolog</fullName>
    </alternativeName>
</protein>
<dbReference type="GO" id="GO:0005739">
    <property type="term" value="C:mitochondrion"/>
    <property type="evidence" value="ECO:0007669"/>
    <property type="project" value="UniProtKB-SubCell"/>
</dbReference>
<dbReference type="GO" id="GO:0000922">
    <property type="term" value="C:spindle pole"/>
    <property type="evidence" value="ECO:0007669"/>
    <property type="project" value="UniProtKB-SubCell"/>
</dbReference>
<comment type="subcellular location">
    <subcellularLocation>
        <location evidence="3">Cytoplasm</location>
        <location evidence="3">Cytoskeleton</location>
        <location evidence="3">Spindle pole</location>
    </subcellularLocation>
    <subcellularLocation>
        <location evidence="2">Mitochondrion</location>
    </subcellularLocation>
    <subcellularLocation>
        <location evidence="1">Nucleus</location>
    </subcellularLocation>
</comment>
<evidence type="ECO:0000256" key="7">
    <source>
        <dbReference type="ARBA" id="ARBA00023128"/>
    </source>
</evidence>
<dbReference type="GeneTree" id="ENSGT00390000007636"/>
<dbReference type="Pfam" id="PF20408">
    <property type="entry name" value="Abhydrolase_11"/>
    <property type="match status" value="1"/>
</dbReference>
<dbReference type="GO" id="GO:0045944">
    <property type="term" value="P:positive regulation of transcription by RNA polymerase II"/>
    <property type="evidence" value="ECO:0007669"/>
    <property type="project" value="TreeGrafter"/>
</dbReference>
<reference evidence="16" key="1">
    <citation type="submission" date="2019-06" db="EMBL/GenBank/DDBJ databases">
        <authorList>
            <consortium name="Wellcome Sanger Institute Data Sharing"/>
        </authorList>
    </citation>
    <scope>NUCLEOTIDE SEQUENCE [LARGE SCALE GENOMIC DNA]</scope>
</reference>
<feature type="region of interest" description="Disordered" evidence="13">
    <location>
        <begin position="570"/>
        <end position="595"/>
    </location>
</feature>
<reference evidence="16" key="2">
    <citation type="submission" date="2025-08" db="UniProtKB">
        <authorList>
            <consortium name="Ensembl"/>
        </authorList>
    </citation>
    <scope>IDENTIFICATION</scope>
</reference>